<sequence length="281" mass="30345">MTHPAFRRGPLAAFVLSSAACATLASGLAGAAGIPVVDVALNALVGKEAAETTARWITQGAQMAKTITQGTAIIRNGVEQVNQGVQLYHNFTDPTYLQNFAMSLVRANVRAPLPGDSNQVRDALAGALGFDPASFQLSGLMNDFLQRNLVYRPEGDDPDAVRLREEASSNAAQLAMTQQGYEGNARRIDGLGELAGQIGKQATTAERADLNNRLLAEVAFAQTQANQLKALEMTNQAEQERRKQQDEQRNRKSAEDMVREADAVLARRRARYIPVTASLIP</sequence>
<dbReference type="SUPFAM" id="SSF101082">
    <property type="entry name" value="Typo IV secretion system protein TraC"/>
    <property type="match status" value="1"/>
</dbReference>
<feature type="chain" id="PRO_5045370195" evidence="2">
    <location>
        <begin position="32"/>
        <end position="281"/>
    </location>
</feature>
<name>A0ABT9E884_9PROT</name>
<accession>A0ABT9E884</accession>
<protein>
    <submittedName>
        <fullName evidence="3">Type IV secretion system protein</fullName>
    </submittedName>
</protein>
<gene>
    <name evidence="3" type="ORF">Q7A36_28675</name>
</gene>
<reference evidence="3 4" key="1">
    <citation type="submission" date="2023-08" db="EMBL/GenBank/DDBJ databases">
        <title>The draft genome sequence of Paracraurococcus sp. LOR1-02.</title>
        <authorList>
            <person name="Kingkaew E."/>
            <person name="Tanasupawat S."/>
        </authorList>
    </citation>
    <scope>NUCLEOTIDE SEQUENCE [LARGE SCALE GENOMIC DNA]</scope>
    <source>
        <strain evidence="3 4">LOR1-02</strain>
    </source>
</reference>
<dbReference type="InterPro" id="IPR014158">
    <property type="entry name" value="T4SS_VirB5"/>
</dbReference>
<evidence type="ECO:0000256" key="1">
    <source>
        <dbReference type="SAM" id="MobiDB-lite"/>
    </source>
</evidence>
<evidence type="ECO:0000313" key="4">
    <source>
        <dbReference type="Proteomes" id="UP001243009"/>
    </source>
</evidence>
<dbReference type="PROSITE" id="PS51257">
    <property type="entry name" value="PROKAR_LIPOPROTEIN"/>
    <property type="match status" value="1"/>
</dbReference>
<keyword evidence="2" id="KW-0732">Signal</keyword>
<feature type="signal peptide" evidence="2">
    <location>
        <begin position="1"/>
        <end position="31"/>
    </location>
</feature>
<feature type="region of interest" description="Disordered" evidence="1">
    <location>
        <begin position="235"/>
        <end position="257"/>
    </location>
</feature>
<dbReference type="RefSeq" id="WP_305107206.1">
    <property type="nucleotide sequence ID" value="NZ_JAUTWS010000046.1"/>
</dbReference>
<keyword evidence="4" id="KW-1185">Reference proteome</keyword>
<dbReference type="EMBL" id="JAUTWS010000046">
    <property type="protein sequence ID" value="MDO9712351.1"/>
    <property type="molecule type" value="Genomic_DNA"/>
</dbReference>
<dbReference type="InterPro" id="IPR023220">
    <property type="entry name" value="T4SS_VirB5-domain"/>
</dbReference>
<evidence type="ECO:0000313" key="3">
    <source>
        <dbReference type="EMBL" id="MDO9712351.1"/>
    </source>
</evidence>
<dbReference type="Pfam" id="PF07996">
    <property type="entry name" value="T4SS"/>
    <property type="match status" value="1"/>
</dbReference>
<comment type="caution">
    <text evidence="3">The sequence shown here is derived from an EMBL/GenBank/DDBJ whole genome shotgun (WGS) entry which is preliminary data.</text>
</comment>
<dbReference type="Gene3D" id="1.20.58.430">
    <property type="entry name" value="Type IV secretion system, VirB5-domain"/>
    <property type="match status" value="1"/>
</dbReference>
<organism evidence="3 4">
    <name type="scientific">Paracraurococcus lichenis</name>
    <dbReference type="NCBI Taxonomy" id="3064888"/>
    <lineage>
        <taxon>Bacteria</taxon>
        <taxon>Pseudomonadati</taxon>
        <taxon>Pseudomonadota</taxon>
        <taxon>Alphaproteobacteria</taxon>
        <taxon>Acetobacterales</taxon>
        <taxon>Roseomonadaceae</taxon>
        <taxon>Paracraurococcus</taxon>
    </lineage>
</organism>
<feature type="compositionally biased region" description="Basic and acidic residues" evidence="1">
    <location>
        <begin position="238"/>
        <end position="257"/>
    </location>
</feature>
<proteinExistence type="predicted"/>
<dbReference type="Proteomes" id="UP001243009">
    <property type="component" value="Unassembled WGS sequence"/>
</dbReference>
<evidence type="ECO:0000256" key="2">
    <source>
        <dbReference type="SAM" id="SignalP"/>
    </source>
</evidence>